<dbReference type="GO" id="GO:0006508">
    <property type="term" value="P:proteolysis"/>
    <property type="evidence" value="ECO:0007669"/>
    <property type="project" value="UniProtKB-KW"/>
</dbReference>
<reference evidence="17" key="1">
    <citation type="submission" date="2025-08" db="UniProtKB">
        <authorList>
            <consortium name="RefSeq"/>
        </authorList>
    </citation>
    <scope>IDENTIFICATION</scope>
</reference>
<feature type="compositionally biased region" description="Pro residues" evidence="13">
    <location>
        <begin position="459"/>
        <end position="475"/>
    </location>
</feature>
<dbReference type="InterPro" id="IPR022764">
    <property type="entry name" value="Peptidase_S54_rhomboid_dom"/>
</dbReference>
<evidence type="ECO:0000259" key="15">
    <source>
        <dbReference type="Pfam" id="PF01694"/>
    </source>
</evidence>
<dbReference type="GeneID" id="101580146"/>
<dbReference type="InParanoid" id="A0A6P6DAA2"/>
<name>A0A6P6DAA2_OCTDE</name>
<dbReference type="PANTHER" id="PTHR45840:SF6">
    <property type="entry name" value="RHOMBOID-RELATED PROTEIN 2"/>
    <property type="match status" value="1"/>
</dbReference>
<evidence type="ECO:0000256" key="14">
    <source>
        <dbReference type="SAM" id="Phobius"/>
    </source>
</evidence>
<gene>
    <name evidence="17" type="primary">Rhbdl2</name>
</gene>
<dbReference type="PANTHER" id="PTHR45840">
    <property type="entry name" value="RHOMBOID-RELATED PROTEIN"/>
    <property type="match status" value="1"/>
</dbReference>
<evidence type="ECO:0000256" key="3">
    <source>
        <dbReference type="ARBA" id="ARBA00009045"/>
    </source>
</evidence>
<keyword evidence="10 14" id="KW-0472">Membrane</keyword>
<dbReference type="Pfam" id="PF01694">
    <property type="entry name" value="Rhomboid"/>
    <property type="match status" value="1"/>
</dbReference>
<feature type="transmembrane region" description="Helical" evidence="14">
    <location>
        <begin position="177"/>
        <end position="196"/>
    </location>
</feature>
<evidence type="ECO:0000256" key="4">
    <source>
        <dbReference type="ARBA" id="ARBA00013039"/>
    </source>
</evidence>
<accession>A0A6P6DAA2</accession>
<dbReference type="FunFam" id="1.20.1540.10:FF:000007">
    <property type="entry name" value="Rhomboid like 2"/>
    <property type="match status" value="1"/>
</dbReference>
<dbReference type="Gene3D" id="1.20.1540.10">
    <property type="entry name" value="Rhomboid-like"/>
    <property type="match status" value="1"/>
</dbReference>
<feature type="transmembrane region" description="Helical" evidence="14">
    <location>
        <begin position="264"/>
        <end position="281"/>
    </location>
</feature>
<comment type="subcellular location">
    <subcellularLocation>
        <location evidence="2">Membrane</location>
        <topology evidence="2">Multi-pass membrane protein</topology>
    </subcellularLocation>
</comment>
<feature type="compositionally biased region" description="Acidic residues" evidence="13">
    <location>
        <begin position="124"/>
        <end position="134"/>
    </location>
</feature>
<feature type="transmembrane region" description="Helical" evidence="14">
    <location>
        <begin position="381"/>
        <end position="401"/>
    </location>
</feature>
<feature type="transmembrane region" description="Helical" evidence="14">
    <location>
        <begin position="227"/>
        <end position="252"/>
    </location>
</feature>
<keyword evidence="7" id="KW-0378">Hydrolase</keyword>
<feature type="region of interest" description="Disordered" evidence="13">
    <location>
        <begin position="420"/>
        <end position="519"/>
    </location>
</feature>
<evidence type="ECO:0000313" key="16">
    <source>
        <dbReference type="Proteomes" id="UP000515203"/>
    </source>
</evidence>
<evidence type="ECO:0000256" key="5">
    <source>
        <dbReference type="ARBA" id="ARBA00022670"/>
    </source>
</evidence>
<feature type="transmembrane region" description="Helical" evidence="14">
    <location>
        <begin position="287"/>
        <end position="307"/>
    </location>
</feature>
<feature type="region of interest" description="Disordered" evidence="13">
    <location>
        <begin position="120"/>
        <end position="146"/>
    </location>
</feature>
<keyword evidence="8" id="KW-0720">Serine protease</keyword>
<comment type="similarity">
    <text evidence="3">Belongs to the peptidase S54 family.</text>
</comment>
<keyword evidence="6 14" id="KW-0812">Transmembrane</keyword>
<evidence type="ECO:0000256" key="12">
    <source>
        <dbReference type="ARBA" id="ARBA00069178"/>
    </source>
</evidence>
<feature type="domain" description="Peptidase S54 rhomboid" evidence="15">
    <location>
        <begin position="222"/>
        <end position="369"/>
    </location>
</feature>
<dbReference type="FunCoup" id="A0A6P6DAA2">
    <property type="interactions" value="64"/>
</dbReference>
<feature type="compositionally biased region" description="Pro residues" evidence="13">
    <location>
        <begin position="420"/>
        <end position="433"/>
    </location>
</feature>
<evidence type="ECO:0000256" key="11">
    <source>
        <dbReference type="ARBA" id="ARBA00058540"/>
    </source>
</evidence>
<protein>
    <recommendedName>
        <fullName evidence="12">Rhomboid-related protein 2</fullName>
        <ecNumber evidence="4">3.4.21.105</ecNumber>
    </recommendedName>
</protein>
<sequence>MSLRNQRPGADAETTAAQAPAPQPGSPAKPGPMAPPAPGRDANSASCDVTGISHRPAGGGNRKSAALGGLSSTAPSAAPLLRKWNDLGGERGRQVEGGPRTMAAVQSIEMHYMNVPVERAQEGEQAEEQTEEQTGEPGDGSHPPNSSKVHRLILKWMLPEPIRTAYLERANCLPPPVFIISISLAQLAMFIYYAVWKPPKQWITLDAGILVSPFSYRPDKREETWRFVSYMLVHAGVQHIVANLFMQLLLGIPLEMVYKGFRVGLVYLAGVMAGSLATSIFDPLNYQVGASGGVYALMGGCIMHFLLNFREMVRAFGVVRLLIIVLIIASDLGFAFYRNFFVPENGFPVSFVAHFAGLIAGTSLGYSVFIFFDKALLKEPLFWIAVNTYISFILFTVYFNFRLSPGQPASPPPPAAVGGLVPPPLLLQPPGTPPRTSAGPSPSAAQPSSCPQRNELVHRPPPPSSSRAPPRPPLQEQPSGRPAEAHGRAPSTAHARGSRSAASCSAGPHRSAPARIYHY</sequence>
<dbReference type="SUPFAM" id="SSF144091">
    <property type="entry name" value="Rhomboid-like"/>
    <property type="match status" value="1"/>
</dbReference>
<dbReference type="CTD" id="54933"/>
<evidence type="ECO:0000256" key="7">
    <source>
        <dbReference type="ARBA" id="ARBA00022801"/>
    </source>
</evidence>
<dbReference type="AlphaFoldDB" id="A0A6P6DAA2"/>
<feature type="compositionally biased region" description="Pro residues" evidence="13">
    <location>
        <begin position="21"/>
        <end position="38"/>
    </location>
</feature>
<organism evidence="16 17">
    <name type="scientific">Octodon degus</name>
    <name type="common">Degu</name>
    <name type="synonym">Sciurus degus</name>
    <dbReference type="NCBI Taxonomy" id="10160"/>
    <lineage>
        <taxon>Eukaryota</taxon>
        <taxon>Metazoa</taxon>
        <taxon>Chordata</taxon>
        <taxon>Craniata</taxon>
        <taxon>Vertebrata</taxon>
        <taxon>Euteleostomi</taxon>
        <taxon>Mammalia</taxon>
        <taxon>Eutheria</taxon>
        <taxon>Euarchontoglires</taxon>
        <taxon>Glires</taxon>
        <taxon>Rodentia</taxon>
        <taxon>Hystricomorpha</taxon>
        <taxon>Octodontidae</taxon>
        <taxon>Octodon</taxon>
    </lineage>
</organism>
<feature type="transmembrane region" description="Helical" evidence="14">
    <location>
        <begin position="349"/>
        <end position="372"/>
    </location>
</feature>
<keyword evidence="9 14" id="KW-1133">Transmembrane helix</keyword>
<keyword evidence="5" id="KW-0645">Protease</keyword>
<dbReference type="InterPro" id="IPR035952">
    <property type="entry name" value="Rhomboid-like_sf"/>
</dbReference>
<dbReference type="Proteomes" id="UP000515203">
    <property type="component" value="Unplaced"/>
</dbReference>
<dbReference type="OrthoDB" id="418595at2759"/>
<proteinExistence type="inferred from homology"/>
<evidence type="ECO:0000256" key="13">
    <source>
        <dbReference type="SAM" id="MobiDB-lite"/>
    </source>
</evidence>
<evidence type="ECO:0000313" key="17">
    <source>
        <dbReference type="RefSeq" id="XP_023556815.1"/>
    </source>
</evidence>
<feature type="compositionally biased region" description="Low complexity" evidence="13">
    <location>
        <begin position="8"/>
        <end position="20"/>
    </location>
</feature>
<feature type="compositionally biased region" description="Low complexity" evidence="13">
    <location>
        <begin position="491"/>
        <end position="507"/>
    </location>
</feature>
<comment type="catalytic activity">
    <reaction evidence="1">
        <text>Cleaves type-1 transmembrane domains using a catalytic dyad composed of serine and histidine that are contributed by different transmembrane domains.</text>
        <dbReference type="EC" id="3.4.21.105"/>
    </reaction>
</comment>
<evidence type="ECO:0000256" key="8">
    <source>
        <dbReference type="ARBA" id="ARBA00022825"/>
    </source>
</evidence>
<evidence type="ECO:0000256" key="6">
    <source>
        <dbReference type="ARBA" id="ARBA00022692"/>
    </source>
</evidence>
<comment type="function">
    <text evidence="11">Involved in regulated intramembrane proteolysis and the subsequent release of functional polypeptides from their membrane anchors. Known substrate: EFNB3.</text>
</comment>
<dbReference type="InterPro" id="IPR051739">
    <property type="entry name" value="Rhomboid_IM_Serine_Proteases"/>
</dbReference>
<evidence type="ECO:0000256" key="9">
    <source>
        <dbReference type="ARBA" id="ARBA00022989"/>
    </source>
</evidence>
<feature type="transmembrane region" description="Helical" evidence="14">
    <location>
        <begin position="319"/>
        <end position="337"/>
    </location>
</feature>
<dbReference type="GO" id="GO:0016020">
    <property type="term" value="C:membrane"/>
    <property type="evidence" value="ECO:0007669"/>
    <property type="project" value="UniProtKB-SubCell"/>
</dbReference>
<dbReference type="GO" id="GO:0004252">
    <property type="term" value="F:serine-type endopeptidase activity"/>
    <property type="evidence" value="ECO:0007669"/>
    <property type="project" value="InterPro"/>
</dbReference>
<feature type="region of interest" description="Disordered" evidence="13">
    <location>
        <begin position="1"/>
        <end position="75"/>
    </location>
</feature>
<dbReference type="EC" id="3.4.21.105" evidence="4"/>
<evidence type="ECO:0000256" key="10">
    <source>
        <dbReference type="ARBA" id="ARBA00023136"/>
    </source>
</evidence>
<feature type="compositionally biased region" description="Low complexity" evidence="13">
    <location>
        <begin position="434"/>
        <end position="449"/>
    </location>
</feature>
<keyword evidence="16" id="KW-1185">Reference proteome</keyword>
<evidence type="ECO:0000256" key="1">
    <source>
        <dbReference type="ARBA" id="ARBA00000156"/>
    </source>
</evidence>
<evidence type="ECO:0000256" key="2">
    <source>
        <dbReference type="ARBA" id="ARBA00004141"/>
    </source>
</evidence>
<dbReference type="RefSeq" id="XP_023556815.1">
    <property type="nucleotide sequence ID" value="XM_023701047.1"/>
</dbReference>